<gene>
    <name evidence="1" type="ORF">ODALV1_LOCUS15593</name>
</gene>
<sequence length="328" mass="37399">MSLKQTIEFADAPEQIETDKIHVQSIVSLFRGDRPRHCPGFKIPSFHGSIPIKVVDGPEFSPTVVDNCAGFIMVKNPKKKKRVTNTLQPDVDFCRERRVPFTRPCPHGDQCDKYVRVKYALALATIRDVVPYNLGSAGDLYHQITLYGWSVTLDLKSELSWTEFLLNPELYPQRRNRFCPPFLLWSPQCLIEFKNTQDVLDDVIIMEALTTPPADKKTTGDLDDGMDEVFLSIPSPPRGGKRIRMADGPPSDDDGMPMRVRVEQNDYRGFPMVRLTRKSINGKQLFFTFAQHRETGRIISALVHLWVERGHNPQEIRDALDTALEYLG</sequence>
<name>A0ABP1QVM9_9HEXA</name>
<keyword evidence="2" id="KW-1185">Reference proteome</keyword>
<comment type="caution">
    <text evidence="1">The sequence shown here is derived from an EMBL/GenBank/DDBJ whole genome shotgun (WGS) entry which is preliminary data.</text>
</comment>
<accession>A0ABP1QVM9</accession>
<evidence type="ECO:0000313" key="1">
    <source>
        <dbReference type="EMBL" id="CAL8112323.1"/>
    </source>
</evidence>
<dbReference type="EMBL" id="CAXLJM020000048">
    <property type="protein sequence ID" value="CAL8112323.1"/>
    <property type="molecule type" value="Genomic_DNA"/>
</dbReference>
<reference evidence="1 2" key="1">
    <citation type="submission" date="2024-08" db="EMBL/GenBank/DDBJ databases">
        <authorList>
            <person name="Cucini C."/>
            <person name="Frati F."/>
        </authorList>
    </citation>
    <scope>NUCLEOTIDE SEQUENCE [LARGE SCALE GENOMIC DNA]</scope>
</reference>
<protein>
    <submittedName>
        <fullName evidence="1">Uncharacterized protein</fullName>
    </submittedName>
</protein>
<organism evidence="1 2">
    <name type="scientific">Orchesella dallaii</name>
    <dbReference type="NCBI Taxonomy" id="48710"/>
    <lineage>
        <taxon>Eukaryota</taxon>
        <taxon>Metazoa</taxon>
        <taxon>Ecdysozoa</taxon>
        <taxon>Arthropoda</taxon>
        <taxon>Hexapoda</taxon>
        <taxon>Collembola</taxon>
        <taxon>Entomobryomorpha</taxon>
        <taxon>Entomobryoidea</taxon>
        <taxon>Orchesellidae</taxon>
        <taxon>Orchesellinae</taxon>
        <taxon>Orchesella</taxon>
    </lineage>
</organism>
<proteinExistence type="predicted"/>
<evidence type="ECO:0000313" key="2">
    <source>
        <dbReference type="Proteomes" id="UP001642540"/>
    </source>
</evidence>
<dbReference type="Proteomes" id="UP001642540">
    <property type="component" value="Unassembled WGS sequence"/>
</dbReference>